<evidence type="ECO:0000256" key="4">
    <source>
        <dbReference type="ARBA" id="ARBA00023163"/>
    </source>
</evidence>
<dbReference type="EMBL" id="CP014870">
    <property type="protein sequence ID" value="ANJ55463.1"/>
    <property type="molecule type" value="Genomic_DNA"/>
</dbReference>
<dbReference type="FunFam" id="1.10.10.10:FF:000001">
    <property type="entry name" value="LysR family transcriptional regulator"/>
    <property type="match status" value="1"/>
</dbReference>
<dbReference type="PANTHER" id="PTHR30537">
    <property type="entry name" value="HTH-TYPE TRANSCRIPTIONAL REGULATOR"/>
    <property type="match status" value="1"/>
</dbReference>
<proteinExistence type="inferred from homology"/>
<dbReference type="InterPro" id="IPR005119">
    <property type="entry name" value="LysR_subst-bd"/>
</dbReference>
<dbReference type="InterPro" id="IPR000847">
    <property type="entry name" value="LysR_HTH_N"/>
</dbReference>
<dbReference type="SUPFAM" id="SSF53850">
    <property type="entry name" value="Periplasmic binding protein-like II"/>
    <property type="match status" value="1"/>
</dbReference>
<dbReference type="Gene3D" id="1.10.10.10">
    <property type="entry name" value="Winged helix-like DNA-binding domain superfamily/Winged helix DNA-binding domain"/>
    <property type="match status" value="1"/>
</dbReference>
<dbReference type="RefSeq" id="WP_064676994.1">
    <property type="nucleotide sequence ID" value="NZ_CP014870.1"/>
</dbReference>
<sequence length="321" mass="35879">MKTQEAGSKHKGYRRIIPSMTALLQFESVARLESFTQAAMELGVTQAAVSKQIKVLEENVGAQLFHRLHRSIDLTNEGQALFAIISESLQKIATVFDQINQGAGRHEIKLGVTASFSQFQIMPRLARLRDALPDIQLRLATQMFTGDLRTQESDLYVRYGNGHWEDGEVIRLYEEEIFPVCSPGWLAKNPVPTTLEELASAGLLDSDSTSEGWMTWQGWFKELGLSTQKLNYILRGNQHSDVVHAALHGHGIGLGWGRVVEHLLATGELVRLEPFFIRPTDAYYAIIPDGRSATVEAWAVIRWLQDRAPLSSLSTASHNLM</sequence>
<gene>
    <name evidence="6" type="ORF">PMA3_10040</name>
</gene>
<dbReference type="InterPro" id="IPR036388">
    <property type="entry name" value="WH-like_DNA-bd_sf"/>
</dbReference>
<dbReference type="InterPro" id="IPR036390">
    <property type="entry name" value="WH_DNA-bd_sf"/>
</dbReference>
<dbReference type="KEGG" id="psil:PMA3_10040"/>
<dbReference type="Proteomes" id="UP000078354">
    <property type="component" value="Chromosome"/>
</dbReference>
<dbReference type="Pfam" id="PF03466">
    <property type="entry name" value="LysR_substrate"/>
    <property type="match status" value="1"/>
</dbReference>
<comment type="similarity">
    <text evidence="1">Belongs to the LysR transcriptional regulatory family.</text>
</comment>
<dbReference type="PRINTS" id="PR00039">
    <property type="entry name" value="HTHLYSR"/>
</dbReference>
<dbReference type="STRING" id="1853130.PMA3_10040"/>
<dbReference type="PROSITE" id="PS50931">
    <property type="entry name" value="HTH_LYSR"/>
    <property type="match status" value="1"/>
</dbReference>
<dbReference type="Pfam" id="PF00126">
    <property type="entry name" value="HTH_1"/>
    <property type="match status" value="1"/>
</dbReference>
<feature type="domain" description="HTH lysR-type" evidence="5">
    <location>
        <begin position="26"/>
        <end position="75"/>
    </location>
</feature>
<evidence type="ECO:0000313" key="7">
    <source>
        <dbReference type="Proteomes" id="UP000078354"/>
    </source>
</evidence>
<organism evidence="6 7">
    <name type="scientific">Pseudomonas silesiensis</name>
    <dbReference type="NCBI Taxonomy" id="1853130"/>
    <lineage>
        <taxon>Bacteria</taxon>
        <taxon>Pseudomonadati</taxon>
        <taxon>Pseudomonadota</taxon>
        <taxon>Gammaproteobacteria</taxon>
        <taxon>Pseudomonadales</taxon>
        <taxon>Pseudomonadaceae</taxon>
        <taxon>Pseudomonas</taxon>
    </lineage>
</organism>
<evidence type="ECO:0000256" key="1">
    <source>
        <dbReference type="ARBA" id="ARBA00009437"/>
    </source>
</evidence>
<keyword evidence="3" id="KW-0238">DNA-binding</keyword>
<protein>
    <submittedName>
        <fullName evidence="6">LysR family transcriptional regulator</fullName>
    </submittedName>
</protein>
<reference evidence="6 7" key="1">
    <citation type="journal article" date="2018" name="Syst. Appl. Microbiol.">
        <title>Pseudomonas silesiensis sp. nov. strain A3T isolated from a biological pesticide sewage treatment plant and analysis of the complete genome sequence.</title>
        <authorList>
            <person name="Kaminski M.A."/>
            <person name="Furmanczyk E.M."/>
            <person name="Sobczak A."/>
            <person name="Dziembowski A."/>
            <person name="Lipinski L."/>
        </authorList>
    </citation>
    <scope>NUCLEOTIDE SEQUENCE [LARGE SCALE GENOMIC DNA]</scope>
    <source>
        <strain evidence="6 7">A3</strain>
    </source>
</reference>
<evidence type="ECO:0000259" key="5">
    <source>
        <dbReference type="PROSITE" id="PS50931"/>
    </source>
</evidence>
<dbReference type="OrthoDB" id="5526340at2"/>
<dbReference type="GO" id="GO:0003700">
    <property type="term" value="F:DNA-binding transcription factor activity"/>
    <property type="evidence" value="ECO:0007669"/>
    <property type="project" value="InterPro"/>
</dbReference>
<dbReference type="InterPro" id="IPR058163">
    <property type="entry name" value="LysR-type_TF_proteobact-type"/>
</dbReference>
<name>A0A191YRS5_9PSED</name>
<dbReference type="GO" id="GO:0003677">
    <property type="term" value="F:DNA binding"/>
    <property type="evidence" value="ECO:0007669"/>
    <property type="project" value="UniProtKB-KW"/>
</dbReference>
<keyword evidence="7" id="KW-1185">Reference proteome</keyword>
<dbReference type="PANTHER" id="PTHR30537:SF5">
    <property type="entry name" value="HTH-TYPE TRANSCRIPTIONAL ACTIVATOR TTDR-RELATED"/>
    <property type="match status" value="1"/>
</dbReference>
<keyword evidence="4" id="KW-0804">Transcription</keyword>
<keyword evidence="2" id="KW-0805">Transcription regulation</keyword>
<evidence type="ECO:0000256" key="3">
    <source>
        <dbReference type="ARBA" id="ARBA00023125"/>
    </source>
</evidence>
<accession>A0A191YRS5</accession>
<evidence type="ECO:0000256" key="2">
    <source>
        <dbReference type="ARBA" id="ARBA00023015"/>
    </source>
</evidence>
<dbReference type="AlphaFoldDB" id="A0A191YRS5"/>
<dbReference type="SUPFAM" id="SSF46785">
    <property type="entry name" value="Winged helix' DNA-binding domain"/>
    <property type="match status" value="1"/>
</dbReference>
<evidence type="ECO:0000313" key="6">
    <source>
        <dbReference type="EMBL" id="ANJ55463.1"/>
    </source>
</evidence>
<dbReference type="Gene3D" id="3.40.190.10">
    <property type="entry name" value="Periplasmic binding protein-like II"/>
    <property type="match status" value="2"/>
</dbReference>